<evidence type="ECO:0000256" key="3">
    <source>
        <dbReference type="ARBA" id="ARBA00022679"/>
    </source>
</evidence>
<dbReference type="OrthoDB" id="9771846at2"/>
<gene>
    <name evidence="5" type="primary">wbbL</name>
    <name evidence="5" type="ORF">SPHI_23000</name>
</gene>
<comment type="caution">
    <text evidence="5">The sequence shown here is derived from an EMBL/GenBank/DDBJ whole genome shotgun (WGS) entry which is preliminary data.</text>
</comment>
<dbReference type="SUPFAM" id="SSF53448">
    <property type="entry name" value="Nucleotide-diphospho-sugar transferases"/>
    <property type="match status" value="1"/>
</dbReference>
<keyword evidence="3 5" id="KW-0808">Transferase</keyword>
<dbReference type="GO" id="GO:0102096">
    <property type="term" value="F:decaprenyl-N-acetyl-alpha-D-glucosaminyl-pyrophosphate:dTDP-alpha-L-rhamnose rhamnosyltransferase activity"/>
    <property type="evidence" value="ECO:0007669"/>
    <property type="project" value="UniProtKB-EC"/>
</dbReference>
<dbReference type="AlphaFoldDB" id="A0A1V2ES93"/>
<name>A0A1V2ES93_9SPHN</name>
<evidence type="ECO:0000256" key="2">
    <source>
        <dbReference type="ARBA" id="ARBA00022676"/>
    </source>
</evidence>
<keyword evidence="2 5" id="KW-0328">Glycosyltransferase</keyword>
<dbReference type="PANTHER" id="PTHR43179:SF12">
    <property type="entry name" value="GALACTOFURANOSYLTRANSFERASE GLFT2"/>
    <property type="match status" value="1"/>
</dbReference>
<dbReference type="InterPro" id="IPR001173">
    <property type="entry name" value="Glyco_trans_2-like"/>
</dbReference>
<sequence>MTPIAVCIVSFRDPALIVRCLDALAHSTYRDFEVVLCENGGPAARQALCATVPACLAGGQPVSILPQTANLGYAGGVNAGMAARPDARAWWVLNPDTQVEPDTLAALLDRLMRGGCDAVGGILYHPDGRVQAYGGRWHGWMARATSIGLGASLEAPVDAQAVERRLDYLLGACMLVGRSFVNAAGPMRDDYFLYAEEIEWCLRARAKGMRLGFTPDARICHGQGGTTGSASAVHRRPRLPIYLDERNKLHVIRDTTPARLPVAVGSSFLLAWARFGRRGAMRQWRDALAGWWAGVRNQRGAPLWLG</sequence>
<protein>
    <submittedName>
        <fullName evidence="5">N-acetylglucosaminyl-diphospho-decaprenol L-rhamnosyltransferase</fullName>
        <ecNumber evidence="5">2.4.1.289</ecNumber>
    </submittedName>
</protein>
<proteinExistence type="inferred from homology"/>
<keyword evidence="6" id="KW-1185">Reference proteome</keyword>
<dbReference type="RefSeq" id="WP_076745085.1">
    <property type="nucleotide sequence ID" value="NZ_MPSB01000011.1"/>
</dbReference>
<dbReference type="STRING" id="1915074.SPHI_23000"/>
<dbReference type="PANTHER" id="PTHR43179">
    <property type="entry name" value="RHAMNOSYLTRANSFERASE WBBL"/>
    <property type="match status" value="1"/>
</dbReference>
<organism evidence="5 6">
    <name type="scientific">Sphingomonas jeddahensis</name>
    <dbReference type="NCBI Taxonomy" id="1915074"/>
    <lineage>
        <taxon>Bacteria</taxon>
        <taxon>Pseudomonadati</taxon>
        <taxon>Pseudomonadota</taxon>
        <taxon>Alphaproteobacteria</taxon>
        <taxon>Sphingomonadales</taxon>
        <taxon>Sphingomonadaceae</taxon>
        <taxon>Sphingomonas</taxon>
    </lineage>
</organism>
<dbReference type="EC" id="2.4.1.289" evidence="5"/>
<reference evidence="5 6" key="1">
    <citation type="submission" date="2016-11" db="EMBL/GenBank/DDBJ databases">
        <title>Genome sequence of Sphingomonas jeddahensis G39.</title>
        <authorList>
            <person name="Poehlein A."/>
            <person name="Wuebbeler J.H."/>
            <person name="Steinbuechel A."/>
            <person name="Daniel R."/>
        </authorList>
    </citation>
    <scope>NUCLEOTIDE SEQUENCE [LARGE SCALE GENOMIC DNA]</scope>
    <source>
        <strain evidence="5 6">G39</strain>
    </source>
</reference>
<evidence type="ECO:0000313" key="6">
    <source>
        <dbReference type="Proteomes" id="UP000188729"/>
    </source>
</evidence>
<evidence type="ECO:0000313" key="5">
    <source>
        <dbReference type="EMBL" id="ONF95403.1"/>
    </source>
</evidence>
<feature type="domain" description="Glycosyltransferase 2-like" evidence="4">
    <location>
        <begin position="6"/>
        <end position="138"/>
    </location>
</feature>
<dbReference type="Pfam" id="PF00535">
    <property type="entry name" value="Glycos_transf_2"/>
    <property type="match status" value="1"/>
</dbReference>
<evidence type="ECO:0000259" key="4">
    <source>
        <dbReference type="Pfam" id="PF00535"/>
    </source>
</evidence>
<dbReference type="InterPro" id="IPR029044">
    <property type="entry name" value="Nucleotide-diphossugar_trans"/>
</dbReference>
<dbReference type="EMBL" id="MPSB01000011">
    <property type="protein sequence ID" value="ONF95403.1"/>
    <property type="molecule type" value="Genomic_DNA"/>
</dbReference>
<dbReference type="Proteomes" id="UP000188729">
    <property type="component" value="Unassembled WGS sequence"/>
</dbReference>
<evidence type="ECO:0000256" key="1">
    <source>
        <dbReference type="ARBA" id="ARBA00006739"/>
    </source>
</evidence>
<dbReference type="Gene3D" id="3.90.550.10">
    <property type="entry name" value="Spore Coat Polysaccharide Biosynthesis Protein SpsA, Chain A"/>
    <property type="match status" value="1"/>
</dbReference>
<accession>A0A1V2ES93</accession>
<comment type="similarity">
    <text evidence="1">Belongs to the glycosyltransferase 2 family.</text>
</comment>